<feature type="transmembrane region" description="Helical" evidence="1">
    <location>
        <begin position="36"/>
        <end position="55"/>
    </location>
</feature>
<organism evidence="2 3">
    <name type="scientific">Billgrantia endophytica</name>
    <dbReference type="NCBI Taxonomy" id="2033802"/>
    <lineage>
        <taxon>Bacteria</taxon>
        <taxon>Pseudomonadati</taxon>
        <taxon>Pseudomonadota</taxon>
        <taxon>Gammaproteobacteria</taxon>
        <taxon>Oceanospirillales</taxon>
        <taxon>Halomonadaceae</taxon>
        <taxon>Billgrantia</taxon>
    </lineage>
</organism>
<proteinExistence type="predicted"/>
<keyword evidence="1" id="KW-1133">Transmembrane helix</keyword>
<protein>
    <submittedName>
        <fullName evidence="2">Uncharacterized protein</fullName>
    </submittedName>
</protein>
<keyword evidence="1" id="KW-0812">Transmembrane</keyword>
<evidence type="ECO:0000256" key="1">
    <source>
        <dbReference type="SAM" id="Phobius"/>
    </source>
</evidence>
<feature type="transmembrane region" description="Helical" evidence="1">
    <location>
        <begin position="12"/>
        <end position="29"/>
    </location>
</feature>
<reference evidence="2 3" key="1">
    <citation type="submission" date="2018-01" db="EMBL/GenBank/DDBJ databases">
        <title>Halomonas endophytica sp. nov., isolated from storage liquid in the stems of Populus euphratica.</title>
        <authorList>
            <person name="Chen C."/>
        </authorList>
    </citation>
    <scope>NUCLEOTIDE SEQUENCE [LARGE SCALE GENOMIC DNA]</scope>
    <source>
        <strain evidence="2 3">MC28</strain>
    </source>
</reference>
<name>A0A2N7U4Z9_9GAMM</name>
<dbReference type="OrthoDB" id="6173562at2"/>
<dbReference type="Proteomes" id="UP000235803">
    <property type="component" value="Unassembled WGS sequence"/>
</dbReference>
<gene>
    <name evidence="2" type="ORF">C1H69_09735</name>
</gene>
<accession>A0A2N7U4Z9</accession>
<comment type="caution">
    <text evidence="2">The sequence shown here is derived from an EMBL/GenBank/DDBJ whole genome shotgun (WGS) entry which is preliminary data.</text>
</comment>
<evidence type="ECO:0000313" key="2">
    <source>
        <dbReference type="EMBL" id="PMR75494.1"/>
    </source>
</evidence>
<sequence length="62" mass="6816">MSPQELIEMSTFAFNLIGLVICLIGLTLVQRMTQRWPGYALAVAGFLIAALPLFYKMLATAP</sequence>
<evidence type="ECO:0000313" key="3">
    <source>
        <dbReference type="Proteomes" id="UP000235803"/>
    </source>
</evidence>
<keyword evidence="1" id="KW-0472">Membrane</keyword>
<keyword evidence="3" id="KW-1185">Reference proteome</keyword>
<dbReference type="EMBL" id="PNRF01000019">
    <property type="protein sequence ID" value="PMR75494.1"/>
    <property type="molecule type" value="Genomic_DNA"/>
</dbReference>
<dbReference type="AlphaFoldDB" id="A0A2N7U4Z9"/>
<dbReference type="RefSeq" id="WP_102653208.1">
    <property type="nucleotide sequence ID" value="NZ_PNRF01000019.1"/>
</dbReference>